<dbReference type="EMBL" id="BJZP01000001">
    <property type="protein sequence ID" value="GEO83239.1"/>
    <property type="molecule type" value="Genomic_DNA"/>
</dbReference>
<sequence>MLIGAIPGRLQSPVAVGRRPNIQIVREGRAVLDEAEPRLGLGAHQRIDGIARAFEIHLVDLDLFALEPARPVR</sequence>
<evidence type="ECO:0000313" key="1">
    <source>
        <dbReference type="EMBL" id="GEO83239.1"/>
    </source>
</evidence>
<keyword evidence="2" id="KW-1185">Reference proteome</keyword>
<protein>
    <submittedName>
        <fullName evidence="1">Uncharacterized protein</fullName>
    </submittedName>
</protein>
<dbReference type="AlphaFoldDB" id="A0A512HCQ8"/>
<reference evidence="1 2" key="1">
    <citation type="submission" date="2019-07" db="EMBL/GenBank/DDBJ databases">
        <title>Whole genome shotgun sequence of Rhizobium naphthalenivorans NBRC 107585.</title>
        <authorList>
            <person name="Hosoyama A."/>
            <person name="Uohara A."/>
            <person name="Ohji S."/>
            <person name="Ichikawa N."/>
        </authorList>
    </citation>
    <scope>NUCLEOTIDE SEQUENCE [LARGE SCALE GENOMIC DNA]</scope>
    <source>
        <strain evidence="1 2">NBRC 107585</strain>
    </source>
</reference>
<organism evidence="1 2">
    <name type="scientific">Ciceribacter naphthalenivorans</name>
    <dbReference type="NCBI Taxonomy" id="1118451"/>
    <lineage>
        <taxon>Bacteria</taxon>
        <taxon>Pseudomonadati</taxon>
        <taxon>Pseudomonadota</taxon>
        <taxon>Alphaproteobacteria</taxon>
        <taxon>Hyphomicrobiales</taxon>
        <taxon>Rhizobiaceae</taxon>
        <taxon>Ciceribacter</taxon>
    </lineage>
</organism>
<comment type="caution">
    <text evidence="1">The sequence shown here is derived from an EMBL/GenBank/DDBJ whole genome shotgun (WGS) entry which is preliminary data.</text>
</comment>
<name>A0A512HCQ8_9HYPH</name>
<proteinExistence type="predicted"/>
<dbReference type="Proteomes" id="UP000321717">
    <property type="component" value="Unassembled WGS sequence"/>
</dbReference>
<gene>
    <name evidence="1" type="ORF">RNA01_01710</name>
</gene>
<accession>A0A512HCQ8</accession>
<evidence type="ECO:0000313" key="2">
    <source>
        <dbReference type="Proteomes" id="UP000321717"/>
    </source>
</evidence>